<dbReference type="STRING" id="28173.VIBNI_B0732"/>
<dbReference type="GO" id="GO:0016747">
    <property type="term" value="F:acyltransferase activity, transferring groups other than amino-acyl groups"/>
    <property type="evidence" value="ECO:0007669"/>
    <property type="project" value="InterPro"/>
</dbReference>
<evidence type="ECO:0000313" key="3">
    <source>
        <dbReference type="Proteomes" id="UP000016895"/>
    </source>
</evidence>
<name>U4KIE2_9VIBR</name>
<dbReference type="Proteomes" id="UP000016895">
    <property type="component" value="Chromosome 2"/>
</dbReference>
<dbReference type="SUPFAM" id="SSF55729">
    <property type="entry name" value="Acyl-CoA N-acyltransferases (Nat)"/>
    <property type="match status" value="1"/>
</dbReference>
<protein>
    <submittedName>
        <fullName evidence="2">Putative Acyl-CoA N-acyltransferase</fullName>
    </submittedName>
</protein>
<dbReference type="Pfam" id="PF00583">
    <property type="entry name" value="Acetyltransf_1"/>
    <property type="match status" value="1"/>
</dbReference>
<feature type="domain" description="N-acetyltransferase" evidence="1">
    <location>
        <begin position="1"/>
        <end position="135"/>
    </location>
</feature>
<evidence type="ECO:0000259" key="1">
    <source>
        <dbReference type="PROSITE" id="PS51186"/>
    </source>
</evidence>
<dbReference type="RefSeq" id="WP_022561128.1">
    <property type="nucleotide sequence ID" value="NC_022543.1"/>
</dbReference>
<dbReference type="Gene3D" id="3.40.630.30">
    <property type="match status" value="1"/>
</dbReference>
<proteinExistence type="predicted"/>
<dbReference type="eggNOG" id="COG0456">
    <property type="taxonomic scope" value="Bacteria"/>
</dbReference>
<dbReference type="OrthoDB" id="9787920at2"/>
<dbReference type="InterPro" id="IPR016181">
    <property type="entry name" value="Acyl_CoA_acyltransferase"/>
</dbReference>
<dbReference type="InterPro" id="IPR000182">
    <property type="entry name" value="GNAT_dom"/>
</dbReference>
<dbReference type="AlphaFoldDB" id="U4KIE2"/>
<dbReference type="PROSITE" id="PS51186">
    <property type="entry name" value="GNAT"/>
    <property type="match status" value="1"/>
</dbReference>
<reference evidence="2 3" key="1">
    <citation type="journal article" date="2013" name="ISME J.">
        <title>Comparative genomics of pathogenic lineages of Vibrio nigripulchritudo identifies virulence-associated traits.</title>
        <authorList>
            <person name="Goudenege D."/>
            <person name="Labreuche Y."/>
            <person name="Krin E."/>
            <person name="Ansquer D."/>
            <person name="Mangenot S."/>
            <person name="Calteau A."/>
            <person name="Medigue C."/>
            <person name="Mazel D."/>
            <person name="Polz M.F."/>
            <person name="Le Roux F."/>
        </authorList>
    </citation>
    <scope>NUCLEOTIDE SEQUENCE [LARGE SCALE GENOMIC DNA]</scope>
    <source>
        <strain evidence="3">SnF1</strain>
    </source>
</reference>
<keyword evidence="3" id="KW-1185">Reference proteome</keyword>
<keyword evidence="2" id="KW-0808">Transferase</keyword>
<dbReference type="PATRIC" id="fig|1260221.3.peg.4372"/>
<sequence length="139" mass="15894">MEFELDLEPSDESISEIRNGLVEHNSQFLNGVERNKIAYYVTEKDKKMAGVTAEIFGSWLLINFLWVDKACRSSGVGSELMAKLESYAKSQGCTFAMVDTFSFQAKPFYEKLGYECQMTLEQYPVSHARHYFTKQLTSS</sequence>
<accession>U4KIE2</accession>
<gene>
    <name evidence="2" type="ORF">VIBNI_B0732</name>
</gene>
<keyword evidence="2" id="KW-0012">Acyltransferase</keyword>
<dbReference type="EMBL" id="FO203527">
    <property type="protein sequence ID" value="CCO60525.1"/>
    <property type="molecule type" value="Genomic_DNA"/>
</dbReference>
<dbReference type="CDD" id="cd04301">
    <property type="entry name" value="NAT_SF"/>
    <property type="match status" value="1"/>
</dbReference>
<dbReference type="KEGG" id="vni:VIBNI_B0732"/>
<evidence type="ECO:0000313" key="2">
    <source>
        <dbReference type="EMBL" id="CCO60525.1"/>
    </source>
</evidence>
<organism evidence="2 3">
    <name type="scientific">Vibrio nigripulchritudo</name>
    <dbReference type="NCBI Taxonomy" id="28173"/>
    <lineage>
        <taxon>Bacteria</taxon>
        <taxon>Pseudomonadati</taxon>
        <taxon>Pseudomonadota</taxon>
        <taxon>Gammaproteobacteria</taxon>
        <taxon>Vibrionales</taxon>
        <taxon>Vibrionaceae</taxon>
        <taxon>Vibrio</taxon>
    </lineage>
</organism>